<evidence type="ECO:0000313" key="3">
    <source>
        <dbReference type="Proteomes" id="UP001303373"/>
    </source>
</evidence>
<reference evidence="2 3" key="1">
    <citation type="submission" date="2023-11" db="EMBL/GenBank/DDBJ databases">
        <title>An acidophilic fungus is an integral part of prey digestion in a carnivorous sundew plant.</title>
        <authorList>
            <person name="Tsai I.J."/>
        </authorList>
    </citation>
    <scope>NUCLEOTIDE SEQUENCE [LARGE SCALE GENOMIC DNA]</scope>
    <source>
        <strain evidence="2">169a</strain>
    </source>
</reference>
<keyword evidence="3" id="KW-1185">Reference proteome</keyword>
<evidence type="ECO:0000256" key="1">
    <source>
        <dbReference type="SAM" id="MobiDB-lite"/>
    </source>
</evidence>
<accession>A0AAQ3LX39</accession>
<gene>
    <name evidence="2" type="ORF">R9X50_00023400</name>
</gene>
<evidence type="ECO:0000313" key="2">
    <source>
        <dbReference type="EMBL" id="WPG97459.1"/>
    </source>
</evidence>
<proteinExistence type="predicted"/>
<protein>
    <submittedName>
        <fullName evidence="2">Uncharacterized protein</fullName>
    </submittedName>
</protein>
<dbReference type="Proteomes" id="UP001303373">
    <property type="component" value="Chromosome 1"/>
</dbReference>
<dbReference type="EMBL" id="CP138580">
    <property type="protein sequence ID" value="WPG97459.1"/>
    <property type="molecule type" value="Genomic_DNA"/>
</dbReference>
<organism evidence="2 3">
    <name type="scientific">Acrodontium crateriforme</name>
    <dbReference type="NCBI Taxonomy" id="150365"/>
    <lineage>
        <taxon>Eukaryota</taxon>
        <taxon>Fungi</taxon>
        <taxon>Dikarya</taxon>
        <taxon>Ascomycota</taxon>
        <taxon>Pezizomycotina</taxon>
        <taxon>Dothideomycetes</taxon>
        <taxon>Dothideomycetidae</taxon>
        <taxon>Mycosphaerellales</taxon>
        <taxon>Teratosphaeriaceae</taxon>
        <taxon>Acrodontium</taxon>
    </lineage>
</organism>
<dbReference type="AlphaFoldDB" id="A0AAQ3LX39"/>
<name>A0AAQ3LX39_9PEZI</name>
<sequence>MHSYLNPFTSQAKEQRQANAAAQNPLINNPQGQEIIEELRVQISLLLNQEQVLEPMDIKNLIELDDEVIQENQEDLITHIAGLFEPPVDESDIEEPVEVIRPISIEEALQLVQRLKLHEEQSDDCNNDWIRSLDQYEKVVKDRRLKRLHQSQLDSWLT</sequence>
<feature type="region of interest" description="Disordered" evidence="1">
    <location>
        <begin position="1"/>
        <end position="26"/>
    </location>
</feature>